<dbReference type="PANTHER" id="PTHR45664">
    <property type="entry name" value="PROTEIN ZERKNUELLT 1-RELATED"/>
    <property type="match status" value="1"/>
</dbReference>
<dbReference type="SMART" id="SM00389">
    <property type="entry name" value="HOX"/>
    <property type="match status" value="1"/>
</dbReference>
<protein>
    <recommendedName>
        <fullName evidence="8">Homeobox domain-containing protein</fullName>
    </recommendedName>
</protein>
<proteinExistence type="predicted"/>
<sequence>MSRSFLVDSLLSDNISKLDRKKETLNSPGMTRATVAHPTAAQAAAAAAAAAMLPNFPILSYPGGYVGSYLFSLTLQHQQQQDAAAAAAAFQPQSYTQQHHSYSNLFSHKRKYYSDLNNVPAGVSTPSVDPILPPIFPQSETVYRTPPSLYSSAPEYTQSEDSITSKRFKYNSSCSPGSSPLKDQASSSPSFGETPNPRTTNISMDITPVVSDYADSSKRIRTAFSSSQLLELEREFSVNSYLSRLRRIGIANRLRLSEKQVKIWFQNRRVKQKKGDSASPIFNRSSNTESVSPSSSQNHPSPADSTTQQRLANGSYSGNCLESCSIKQEN</sequence>
<feature type="domain" description="Homeobox" evidence="8">
    <location>
        <begin position="215"/>
        <end position="275"/>
    </location>
</feature>
<dbReference type="InterPro" id="IPR001356">
    <property type="entry name" value="HD"/>
</dbReference>
<dbReference type="AlphaFoldDB" id="A0A1A9US26"/>
<evidence type="ECO:0000256" key="3">
    <source>
        <dbReference type="ARBA" id="ARBA00023155"/>
    </source>
</evidence>
<dbReference type="InterPro" id="IPR020479">
    <property type="entry name" value="HD_metazoa"/>
</dbReference>
<dbReference type="STRING" id="7395.A0A1A9US26"/>
<dbReference type="SUPFAM" id="SSF46689">
    <property type="entry name" value="Homeodomain-like"/>
    <property type="match status" value="1"/>
</dbReference>
<dbReference type="InterPro" id="IPR009057">
    <property type="entry name" value="Homeodomain-like_sf"/>
</dbReference>
<dbReference type="PROSITE" id="PS00027">
    <property type="entry name" value="HOMEOBOX_1"/>
    <property type="match status" value="1"/>
</dbReference>
<evidence type="ECO:0000256" key="2">
    <source>
        <dbReference type="ARBA" id="ARBA00023125"/>
    </source>
</evidence>
<feature type="DNA-binding region" description="Homeobox" evidence="5">
    <location>
        <begin position="217"/>
        <end position="276"/>
    </location>
</feature>
<feature type="region of interest" description="Disordered" evidence="7">
    <location>
        <begin position="168"/>
        <end position="204"/>
    </location>
</feature>
<keyword evidence="2 5" id="KW-0238">DNA-binding</keyword>
<dbReference type="CDD" id="cd00086">
    <property type="entry name" value="homeodomain"/>
    <property type="match status" value="1"/>
</dbReference>
<dbReference type="VEuPathDB" id="VectorBase:GAUT013481"/>
<dbReference type="PRINTS" id="PR00024">
    <property type="entry name" value="HOMEOBOX"/>
</dbReference>
<evidence type="ECO:0000256" key="1">
    <source>
        <dbReference type="ARBA" id="ARBA00004123"/>
    </source>
</evidence>
<evidence type="ECO:0000256" key="6">
    <source>
        <dbReference type="RuleBase" id="RU000682"/>
    </source>
</evidence>
<dbReference type="Gene3D" id="1.10.10.60">
    <property type="entry name" value="Homeodomain-like"/>
    <property type="match status" value="1"/>
</dbReference>
<evidence type="ECO:0000259" key="8">
    <source>
        <dbReference type="PROSITE" id="PS50071"/>
    </source>
</evidence>
<dbReference type="Proteomes" id="UP000078200">
    <property type="component" value="Unassembled WGS sequence"/>
</dbReference>
<feature type="compositionally biased region" description="Polar residues" evidence="7">
    <location>
        <begin position="184"/>
        <end position="204"/>
    </location>
</feature>
<evidence type="ECO:0000313" key="9">
    <source>
        <dbReference type="EnsemblMetazoa" id="GAUT013481-PA"/>
    </source>
</evidence>
<dbReference type="GO" id="GO:0000981">
    <property type="term" value="F:DNA-binding transcription factor activity, RNA polymerase II-specific"/>
    <property type="evidence" value="ECO:0007669"/>
    <property type="project" value="InterPro"/>
</dbReference>
<accession>A0A1A9US26</accession>
<reference evidence="9" key="1">
    <citation type="submission" date="2020-05" db="UniProtKB">
        <authorList>
            <consortium name="EnsemblMetazoa"/>
        </authorList>
    </citation>
    <scope>IDENTIFICATION</scope>
    <source>
        <strain evidence="9">TTRI</strain>
    </source>
</reference>
<comment type="subcellular location">
    <subcellularLocation>
        <location evidence="1 5 6">Nucleus</location>
    </subcellularLocation>
</comment>
<keyword evidence="3 5" id="KW-0371">Homeobox</keyword>
<feature type="compositionally biased region" description="Low complexity" evidence="7">
    <location>
        <begin position="285"/>
        <end position="302"/>
    </location>
</feature>
<evidence type="ECO:0000313" key="10">
    <source>
        <dbReference type="Proteomes" id="UP000078200"/>
    </source>
</evidence>
<dbReference type="GO" id="GO:0005634">
    <property type="term" value="C:nucleus"/>
    <property type="evidence" value="ECO:0007669"/>
    <property type="project" value="UniProtKB-SubCell"/>
</dbReference>
<dbReference type="Pfam" id="PF00046">
    <property type="entry name" value="Homeodomain"/>
    <property type="match status" value="1"/>
</dbReference>
<evidence type="ECO:0000256" key="7">
    <source>
        <dbReference type="SAM" id="MobiDB-lite"/>
    </source>
</evidence>
<evidence type="ECO:0000256" key="4">
    <source>
        <dbReference type="ARBA" id="ARBA00023242"/>
    </source>
</evidence>
<feature type="region of interest" description="Disordered" evidence="7">
    <location>
        <begin position="274"/>
        <end position="330"/>
    </location>
</feature>
<name>A0A1A9US26_GLOAU</name>
<dbReference type="GO" id="GO:0045944">
    <property type="term" value="P:positive regulation of transcription by RNA polymerase II"/>
    <property type="evidence" value="ECO:0007669"/>
    <property type="project" value="UniProtKB-ARBA"/>
</dbReference>
<feature type="compositionally biased region" description="Polar residues" evidence="7">
    <location>
        <begin position="303"/>
        <end position="330"/>
    </location>
</feature>
<dbReference type="PANTHER" id="PTHR45664:SF12">
    <property type="entry name" value="PANCREAS_DUODENUM HOMEOBOX PROTEIN 1"/>
    <property type="match status" value="1"/>
</dbReference>
<dbReference type="PROSITE" id="PS50071">
    <property type="entry name" value="HOMEOBOX_2"/>
    <property type="match status" value="1"/>
</dbReference>
<organism evidence="9 10">
    <name type="scientific">Glossina austeni</name>
    <name type="common">Savannah tsetse fly</name>
    <dbReference type="NCBI Taxonomy" id="7395"/>
    <lineage>
        <taxon>Eukaryota</taxon>
        <taxon>Metazoa</taxon>
        <taxon>Ecdysozoa</taxon>
        <taxon>Arthropoda</taxon>
        <taxon>Hexapoda</taxon>
        <taxon>Insecta</taxon>
        <taxon>Pterygota</taxon>
        <taxon>Neoptera</taxon>
        <taxon>Endopterygota</taxon>
        <taxon>Diptera</taxon>
        <taxon>Brachycera</taxon>
        <taxon>Muscomorpha</taxon>
        <taxon>Hippoboscoidea</taxon>
        <taxon>Glossinidae</taxon>
        <taxon>Glossina</taxon>
    </lineage>
</organism>
<keyword evidence="4 5" id="KW-0539">Nucleus</keyword>
<dbReference type="InterPro" id="IPR017970">
    <property type="entry name" value="Homeobox_CS"/>
</dbReference>
<evidence type="ECO:0000256" key="5">
    <source>
        <dbReference type="PROSITE-ProRule" id="PRU00108"/>
    </source>
</evidence>
<dbReference type="EnsemblMetazoa" id="GAUT013481-RA">
    <property type="protein sequence ID" value="GAUT013481-PA"/>
    <property type="gene ID" value="GAUT013481"/>
</dbReference>
<dbReference type="GO" id="GO:0000978">
    <property type="term" value="F:RNA polymerase II cis-regulatory region sequence-specific DNA binding"/>
    <property type="evidence" value="ECO:0007669"/>
    <property type="project" value="TreeGrafter"/>
</dbReference>
<keyword evidence="10" id="KW-1185">Reference proteome</keyword>